<comment type="caution">
    <text evidence="5">The sequence shown here is derived from an EMBL/GenBank/DDBJ whole genome shotgun (WGS) entry which is preliminary data.</text>
</comment>
<name>A0A8J7VYS9_9FIRM</name>
<evidence type="ECO:0000313" key="5">
    <source>
        <dbReference type="EMBL" id="MBR0597617.1"/>
    </source>
</evidence>
<dbReference type="InterPro" id="IPR016143">
    <property type="entry name" value="Citrate_synth-like_sm_a-sub"/>
</dbReference>
<dbReference type="GO" id="GO:0005975">
    <property type="term" value="P:carbohydrate metabolic process"/>
    <property type="evidence" value="ECO:0007669"/>
    <property type="project" value="TreeGrafter"/>
</dbReference>
<evidence type="ECO:0000256" key="3">
    <source>
        <dbReference type="ARBA" id="ARBA00012972"/>
    </source>
</evidence>
<dbReference type="PRINTS" id="PR00143">
    <property type="entry name" value="CITRTSNTHASE"/>
</dbReference>
<dbReference type="PANTHER" id="PTHR11739:SF4">
    <property type="entry name" value="CITRATE SYNTHASE, PEROXISOMAL"/>
    <property type="match status" value="1"/>
</dbReference>
<dbReference type="GO" id="GO:0006099">
    <property type="term" value="P:tricarboxylic acid cycle"/>
    <property type="evidence" value="ECO:0007669"/>
    <property type="project" value="UniProtKB-UniPathway"/>
</dbReference>
<organism evidence="5 6">
    <name type="scientific">Sinanaerobacter chloroacetimidivorans</name>
    <dbReference type="NCBI Taxonomy" id="2818044"/>
    <lineage>
        <taxon>Bacteria</taxon>
        <taxon>Bacillati</taxon>
        <taxon>Bacillota</taxon>
        <taxon>Clostridia</taxon>
        <taxon>Peptostreptococcales</taxon>
        <taxon>Anaerovoracaceae</taxon>
        <taxon>Sinanaerobacter</taxon>
    </lineage>
</organism>
<evidence type="ECO:0000256" key="2">
    <source>
        <dbReference type="ARBA" id="ARBA00010566"/>
    </source>
</evidence>
<reference evidence="5" key="2">
    <citation type="submission" date="2021-04" db="EMBL/GenBank/DDBJ databases">
        <authorList>
            <person name="Liu J."/>
        </authorList>
    </citation>
    <scope>NUCLEOTIDE SEQUENCE</scope>
    <source>
        <strain evidence="5">BAD-6</strain>
    </source>
</reference>
<dbReference type="Gene3D" id="1.10.580.10">
    <property type="entry name" value="Citrate Synthase, domain 1"/>
    <property type="match status" value="1"/>
</dbReference>
<comment type="similarity">
    <text evidence="2">Belongs to the citrate synthase family.</text>
</comment>
<sequence length="474" mass="52684">MSPLAGERNVSATPEQAAQKRNLELQFVNTMSKKLLHNNAIDSALYGKYDVKRGLRDSNGAGVVVGLTKIGDVQGYEVNEKKEKVAVDGKLYYRGIDVEDIVNNCLADNRFGYEETCYLLLFGELPTPKELEVFKSVLGEKRELPMGFARDMILTAPSKNVMNKLARSVLALYSYDENPDDVSVGNVLRQSINLIGYFPSLIAYGYQAKRTYYDNESLHLHYPDPKLSTAENILRMIRPTGEYTELEAKLLDISMILHAEHGGGNNSSFTTHVVSSSGTDTYSAIAAAIGSLKGPKHGGANVEVLEMMSNIKANVKDITNHQEVEKYLIRILHGEVNDKSGLIYGLGHAVYTVSDPRATLLKKMARELAIDKGLLDEFMLYDFIENRAPDLFQEIKGTSKRMPANVDLYSGFVYNALNIPIDIATPIFATSRLAGWCAHRIEELVAGGRIMRPAYKCVQCHLPYTPLSDRDKDL</sequence>
<dbReference type="PANTHER" id="PTHR11739">
    <property type="entry name" value="CITRATE SYNTHASE"/>
    <property type="match status" value="1"/>
</dbReference>
<dbReference type="GO" id="GO:0005829">
    <property type="term" value="C:cytosol"/>
    <property type="evidence" value="ECO:0007669"/>
    <property type="project" value="TreeGrafter"/>
</dbReference>
<dbReference type="InterPro" id="IPR036969">
    <property type="entry name" value="Citrate_synthase_sf"/>
</dbReference>
<accession>A0A8J7VYS9</accession>
<dbReference type="EMBL" id="JAGSND010000003">
    <property type="protein sequence ID" value="MBR0597617.1"/>
    <property type="molecule type" value="Genomic_DNA"/>
</dbReference>
<evidence type="ECO:0000313" key="6">
    <source>
        <dbReference type="Proteomes" id="UP000675664"/>
    </source>
</evidence>
<dbReference type="InterPro" id="IPR002020">
    <property type="entry name" value="Citrate_synthase"/>
</dbReference>
<reference evidence="5" key="1">
    <citation type="submission" date="2021-04" db="EMBL/GenBank/DDBJ databases">
        <title>Sinoanaerobacter chloroacetimidivorans sp. nov., an obligate anaerobic bacterium isolated from anaerobic sludge.</title>
        <authorList>
            <person name="Bao Y."/>
        </authorList>
    </citation>
    <scope>NUCLEOTIDE SEQUENCE</scope>
    <source>
        <strain evidence="5">BAD-6</strain>
    </source>
</reference>
<keyword evidence="4" id="KW-0808">Transferase</keyword>
<dbReference type="Gene3D" id="1.10.230.10">
    <property type="entry name" value="Cytochrome P450-Terp, domain 2"/>
    <property type="match status" value="1"/>
</dbReference>
<dbReference type="EC" id="2.3.3.16" evidence="3"/>
<keyword evidence="6" id="KW-1185">Reference proteome</keyword>
<dbReference type="NCBIfam" id="NF010635">
    <property type="entry name" value="PRK14032.1"/>
    <property type="match status" value="1"/>
</dbReference>
<dbReference type="Proteomes" id="UP000675664">
    <property type="component" value="Unassembled WGS sequence"/>
</dbReference>
<dbReference type="InterPro" id="IPR016142">
    <property type="entry name" value="Citrate_synth-like_lrg_a-sub"/>
</dbReference>
<gene>
    <name evidence="5" type="ORF">KCX82_07025</name>
</gene>
<dbReference type="AlphaFoldDB" id="A0A8J7VYS9"/>
<proteinExistence type="inferred from homology"/>
<dbReference type="SUPFAM" id="SSF48256">
    <property type="entry name" value="Citrate synthase"/>
    <property type="match status" value="1"/>
</dbReference>
<evidence type="ECO:0000256" key="1">
    <source>
        <dbReference type="ARBA" id="ARBA00005163"/>
    </source>
</evidence>
<comment type="pathway">
    <text evidence="1">Carbohydrate metabolism; tricarboxylic acid cycle.</text>
</comment>
<dbReference type="Pfam" id="PF00285">
    <property type="entry name" value="Citrate_synt"/>
    <property type="match status" value="1"/>
</dbReference>
<protein>
    <recommendedName>
        <fullName evidence="3">citrate synthase (unknown stereospecificity)</fullName>
        <ecNumber evidence="3">2.3.3.16</ecNumber>
    </recommendedName>
</protein>
<evidence type="ECO:0000256" key="4">
    <source>
        <dbReference type="ARBA" id="ARBA00022679"/>
    </source>
</evidence>
<dbReference type="UniPathway" id="UPA00223"/>
<dbReference type="GO" id="GO:0036440">
    <property type="term" value="F:citrate synthase activity"/>
    <property type="evidence" value="ECO:0007669"/>
    <property type="project" value="UniProtKB-EC"/>
</dbReference>